<evidence type="ECO:0000313" key="2">
    <source>
        <dbReference type="Proteomes" id="UP000054826"/>
    </source>
</evidence>
<dbReference type="Proteomes" id="UP000054826">
    <property type="component" value="Unassembled WGS sequence"/>
</dbReference>
<proteinExistence type="predicted"/>
<evidence type="ECO:0000313" key="1">
    <source>
        <dbReference type="EMBL" id="KRZ30878.1"/>
    </source>
</evidence>
<comment type="caution">
    <text evidence="1">The sequence shown here is derived from an EMBL/GenBank/DDBJ whole genome shotgun (WGS) entry which is preliminary data.</text>
</comment>
<reference evidence="1 2" key="1">
    <citation type="submission" date="2015-01" db="EMBL/GenBank/DDBJ databases">
        <title>Evolution of Trichinella species and genotypes.</title>
        <authorList>
            <person name="Korhonen P.K."/>
            <person name="Edoardo P."/>
            <person name="Giuseppe L.R."/>
            <person name="Gasser R.B."/>
        </authorList>
    </citation>
    <scope>NUCLEOTIDE SEQUENCE [LARGE SCALE GENOMIC DNA]</scope>
    <source>
        <strain evidence="1">ISS176</strain>
    </source>
</reference>
<protein>
    <submittedName>
        <fullName evidence="1">Uncharacterized protein</fullName>
    </submittedName>
</protein>
<name>A0A0V1J7F3_TRIPS</name>
<sequence length="68" mass="8204">MFQRRCLLCSSQEWTKFNFVKIQFRLRRDEHITLIIKISLPVPSNNVNIFDRGLSTGQKESRHRKKTR</sequence>
<accession>A0A0V1J7F3</accession>
<dbReference type="EMBL" id="JYDV01000125">
    <property type="protein sequence ID" value="KRZ30878.1"/>
    <property type="molecule type" value="Genomic_DNA"/>
</dbReference>
<gene>
    <name evidence="1" type="ORF">T4C_11937</name>
</gene>
<dbReference type="AlphaFoldDB" id="A0A0V1J7F3"/>
<organism evidence="1 2">
    <name type="scientific">Trichinella pseudospiralis</name>
    <name type="common">Parasitic roundworm</name>
    <dbReference type="NCBI Taxonomy" id="6337"/>
    <lineage>
        <taxon>Eukaryota</taxon>
        <taxon>Metazoa</taxon>
        <taxon>Ecdysozoa</taxon>
        <taxon>Nematoda</taxon>
        <taxon>Enoplea</taxon>
        <taxon>Dorylaimia</taxon>
        <taxon>Trichinellida</taxon>
        <taxon>Trichinellidae</taxon>
        <taxon>Trichinella</taxon>
    </lineage>
</organism>